<gene>
    <name evidence="2" type="ORF">XENTR_v900299271mg</name>
</gene>
<proteinExistence type="predicted"/>
<sequence length="146" mass="16184">MTGLMDGSARAVRQQMRQMFQRWGGGSETARDIWMLLGSLSLAWKVHRRTPRRGAAPLEAIVKHKQSRKTFRFAENNRRQLLEGTGQKVAVLWQMEQLYAAQLASMQVSPGAKIPTTPQPANAPGTLSPTGMKSEKRGTSPVAQIK</sequence>
<accession>A0A1B8Y7P2</accession>
<protein>
    <submittedName>
        <fullName evidence="2">Uncharacterized protein</fullName>
    </submittedName>
</protein>
<organism evidence="2">
    <name type="scientific">Xenopus tropicalis</name>
    <name type="common">Western clawed frog</name>
    <name type="synonym">Silurana tropicalis</name>
    <dbReference type="NCBI Taxonomy" id="8364"/>
    <lineage>
        <taxon>Eukaryota</taxon>
        <taxon>Metazoa</taxon>
        <taxon>Chordata</taxon>
        <taxon>Craniata</taxon>
        <taxon>Vertebrata</taxon>
        <taxon>Euteleostomi</taxon>
        <taxon>Amphibia</taxon>
        <taxon>Batrachia</taxon>
        <taxon>Anura</taxon>
        <taxon>Pipoidea</taxon>
        <taxon>Pipidae</taxon>
        <taxon>Xenopodinae</taxon>
        <taxon>Xenopus</taxon>
        <taxon>Silurana</taxon>
    </lineage>
</organism>
<reference evidence="2" key="2">
    <citation type="journal article" date="2010" name="Science">
        <title>The genome of the Western clawed frog Xenopus tropicalis.</title>
        <authorList>
            <person name="Hellsten U."/>
            <person name="Harland R.M."/>
            <person name="Gilchrist M.J."/>
            <person name="Hendrix D."/>
            <person name="Jurka J."/>
            <person name="Kapitonov V."/>
            <person name="Ovcharenko I."/>
            <person name="Putnam N.H."/>
            <person name="Shu S."/>
            <person name="Taher L."/>
            <person name="Blitz I.L."/>
            <person name="Blumberg B."/>
            <person name="Dichmann D.S."/>
            <person name="Dubchak I."/>
            <person name="Amaya E."/>
            <person name="Detter J.C."/>
            <person name="Fletcher R."/>
            <person name="Gerhard D.S."/>
            <person name="Goodstein D."/>
            <person name="Graves T."/>
            <person name="Grigoriev I.V."/>
            <person name="Grimwood J."/>
            <person name="Kawashima T."/>
            <person name="Lindquist E."/>
            <person name="Lucas S.M."/>
            <person name="Mead P.E."/>
            <person name="Mitros T."/>
            <person name="Ogino H."/>
            <person name="Ohta Y."/>
            <person name="Poliakov A.V."/>
            <person name="Pollet N."/>
            <person name="Robert J."/>
            <person name="Salamov A."/>
            <person name="Sater A.K."/>
            <person name="Schmutz J."/>
            <person name="Terry A."/>
            <person name="Vize P.D."/>
            <person name="Warren W.C."/>
            <person name="Wells D."/>
            <person name="Wills A."/>
            <person name="Wilson R.K."/>
            <person name="Zimmerman L.B."/>
            <person name="Zorn A.M."/>
            <person name="Grainger R."/>
            <person name="Grammer T."/>
            <person name="Khokha M.K."/>
            <person name="Richardson P.M."/>
            <person name="Rokhsar D.S."/>
        </authorList>
    </citation>
    <scope>NUCLEOTIDE SEQUENCE [LARGE SCALE GENOMIC DNA]</scope>
    <source>
        <strain evidence="2">Nigerian</strain>
    </source>
</reference>
<feature type="non-terminal residue" evidence="2">
    <location>
        <position position="146"/>
    </location>
</feature>
<evidence type="ECO:0000313" key="2">
    <source>
        <dbReference type="EMBL" id="OCA19000.1"/>
    </source>
</evidence>
<name>A0A1B8Y7P2_XENTR</name>
<feature type="region of interest" description="Disordered" evidence="1">
    <location>
        <begin position="110"/>
        <end position="146"/>
    </location>
</feature>
<reference evidence="2" key="1">
    <citation type="submission" date="2009-11" db="EMBL/GenBank/DDBJ databases">
        <authorList>
            <consortium name="US DOE Joint Genome Institute (JGI-PGF)"/>
            <person name="Ottilar R."/>
            <person name="Schmutz J."/>
            <person name="Salamov A."/>
            <person name="Cheng J.F."/>
            <person name="Lucas S."/>
            <person name="Pitluck S."/>
            <person name="Gundlach H."/>
            <person name="Guo Y."/>
            <person name="Haberer G."/>
            <person name="Nasrallah J."/>
            <person name="Mayer K.F.X."/>
            <person name="van de Peer Y."/>
            <person name="Weigel D."/>
            <person name="Grigoriev I.V."/>
        </authorList>
    </citation>
    <scope>NUCLEOTIDE SEQUENCE</scope>
    <source>
        <strain evidence="2">Nigerian</strain>
    </source>
</reference>
<reference evidence="2" key="3">
    <citation type="submission" date="2016-05" db="EMBL/GenBank/DDBJ databases">
        <title>WGS assembly of Xenopus tropicalis.</title>
        <authorList>
            <person name="Sessions A."/>
            <person name="Jenkins J."/>
            <person name="Mitros T."/>
            <person name="Lyons J.T."/>
            <person name="Dichmann D.S."/>
            <person name="Robert J."/>
            <person name="Harland R.M."/>
            <person name="Rokhsar D.S."/>
        </authorList>
    </citation>
    <scope>NUCLEOTIDE SEQUENCE</scope>
    <source>
        <strain evidence="2">Nigerian</strain>
    </source>
</reference>
<dbReference type="AlphaFoldDB" id="A0A1B8Y7P2"/>
<dbReference type="EMBL" id="KV460392">
    <property type="protein sequence ID" value="OCA19000.1"/>
    <property type="molecule type" value="Genomic_DNA"/>
</dbReference>
<evidence type="ECO:0000256" key="1">
    <source>
        <dbReference type="SAM" id="MobiDB-lite"/>
    </source>
</evidence>